<evidence type="ECO:0000256" key="1">
    <source>
        <dbReference type="ARBA" id="ARBA00004167"/>
    </source>
</evidence>
<evidence type="ECO:0000256" key="3">
    <source>
        <dbReference type="ARBA" id="ARBA00022692"/>
    </source>
</evidence>
<sequence>MQAVYFKHSVYAGDFPRCNATGRCIPKSWMCDGEVDCENGQDENPAGGCNTRTACTDQQFECGKGGHCVNRSYYCDGDKDCQDGSDEPDHCYRTCAAGEFHCDNGKCILELHQCDGKNDCGDGSDENNCPSDEYCQGRGNTKKNCLNWAFLGGCFCASNASFDRMRRLVSLR</sequence>
<feature type="disulfide bond" evidence="8">
    <location>
        <begin position="102"/>
        <end position="120"/>
    </location>
</feature>
<evidence type="ECO:0000256" key="5">
    <source>
        <dbReference type="ARBA" id="ARBA00022989"/>
    </source>
</evidence>
<evidence type="ECO:0000256" key="6">
    <source>
        <dbReference type="ARBA" id="ARBA00023136"/>
    </source>
</evidence>
<reference evidence="9" key="1">
    <citation type="journal article" date="2013" name="Genome Biol.">
        <title>Draft genome of the mountain pine beetle, Dendroctonus ponderosae Hopkins, a major forest pest.</title>
        <authorList>
            <person name="Keeling C.I."/>
            <person name="Yuen M.M."/>
            <person name="Liao N.Y."/>
            <person name="Docking T.R."/>
            <person name="Chan S.K."/>
            <person name="Taylor G.A."/>
            <person name="Palmquist D.L."/>
            <person name="Jackman S.D."/>
            <person name="Nguyen A."/>
            <person name="Li M."/>
            <person name="Henderson H."/>
            <person name="Janes J.K."/>
            <person name="Zhao Y."/>
            <person name="Pandoh P."/>
            <person name="Moore R."/>
            <person name="Sperling F.A."/>
            <person name="Huber D.P."/>
            <person name="Birol I."/>
            <person name="Jones S.J."/>
            <person name="Bohlmann J."/>
        </authorList>
    </citation>
    <scope>NUCLEOTIDE SEQUENCE</scope>
</reference>
<dbReference type="InterPro" id="IPR002172">
    <property type="entry name" value="LDrepeatLR_classA_rpt"/>
</dbReference>
<feature type="disulfide bond" evidence="8">
    <location>
        <begin position="95"/>
        <end position="107"/>
    </location>
</feature>
<comment type="subcellular location">
    <subcellularLocation>
        <location evidence="2">Endomembrane system</location>
    </subcellularLocation>
    <subcellularLocation>
        <location evidence="1">Membrane</location>
        <topology evidence="1">Single-pass membrane protein</topology>
    </subcellularLocation>
</comment>
<dbReference type="SUPFAM" id="SSF57424">
    <property type="entry name" value="LDL receptor-like module"/>
    <property type="match status" value="3"/>
</dbReference>
<evidence type="ECO:0000256" key="4">
    <source>
        <dbReference type="ARBA" id="ARBA00022737"/>
    </source>
</evidence>
<gene>
    <name evidence="9" type="ORF">YQE_10039</name>
</gene>
<dbReference type="GO" id="GO:0012505">
    <property type="term" value="C:endomembrane system"/>
    <property type="evidence" value="ECO:0007669"/>
    <property type="project" value="UniProtKB-SubCell"/>
</dbReference>
<protein>
    <submittedName>
        <fullName evidence="9">Uncharacterized protein</fullName>
    </submittedName>
</protein>
<dbReference type="Pfam" id="PF00057">
    <property type="entry name" value="Ldl_recept_a"/>
    <property type="match status" value="3"/>
</dbReference>
<keyword evidence="3" id="KW-0812">Transmembrane</keyword>
<keyword evidence="6" id="KW-0472">Membrane</keyword>
<dbReference type="OMA" id="NTRTACT"/>
<dbReference type="FunFam" id="4.10.400.10:FF:000119">
    <property type="entry name" value="Suppressor of tumorigenicity 14 protein homolog"/>
    <property type="match status" value="1"/>
</dbReference>
<dbReference type="PANTHER" id="PTHR24270">
    <property type="entry name" value="LOW-DENSITY LIPOPROTEIN RECEPTOR-RELATED"/>
    <property type="match status" value="1"/>
</dbReference>
<evidence type="ECO:0000256" key="7">
    <source>
        <dbReference type="ARBA" id="ARBA00023157"/>
    </source>
</evidence>
<dbReference type="InterPro" id="IPR050685">
    <property type="entry name" value="LDLR"/>
</dbReference>
<dbReference type="PROSITE" id="PS50068">
    <property type="entry name" value="LDLRA_2"/>
    <property type="match status" value="3"/>
</dbReference>
<keyword evidence="7 8" id="KW-1015">Disulfide bond</keyword>
<proteinExistence type="predicted"/>
<feature type="non-terminal residue" evidence="9">
    <location>
        <position position="1"/>
    </location>
</feature>
<dbReference type="GO" id="GO:0016192">
    <property type="term" value="P:vesicle-mediated transport"/>
    <property type="evidence" value="ECO:0007669"/>
    <property type="project" value="UniProtKB-ARBA"/>
</dbReference>
<keyword evidence="5" id="KW-1133">Transmembrane helix</keyword>
<dbReference type="PROSITE" id="PS01209">
    <property type="entry name" value="LDLRA_1"/>
    <property type="match status" value="1"/>
</dbReference>
<evidence type="ECO:0000313" key="9">
    <source>
        <dbReference type="EMBL" id="ENN73360.1"/>
    </source>
</evidence>
<keyword evidence="4" id="KW-0677">Repeat</keyword>
<dbReference type="SMART" id="SM00192">
    <property type="entry name" value="LDLa"/>
    <property type="match status" value="3"/>
</dbReference>
<dbReference type="EMBL" id="KB741168">
    <property type="protein sequence ID" value="ENN73360.1"/>
    <property type="molecule type" value="Genomic_DNA"/>
</dbReference>
<dbReference type="CDD" id="cd00112">
    <property type="entry name" value="LDLa"/>
    <property type="match status" value="3"/>
</dbReference>
<dbReference type="GO" id="GO:0005886">
    <property type="term" value="C:plasma membrane"/>
    <property type="evidence" value="ECO:0007669"/>
    <property type="project" value="TreeGrafter"/>
</dbReference>
<evidence type="ECO:0000256" key="2">
    <source>
        <dbReference type="ARBA" id="ARBA00004308"/>
    </source>
</evidence>
<feature type="disulfide bond" evidence="8">
    <location>
        <begin position="114"/>
        <end position="129"/>
    </location>
</feature>
<dbReference type="Gene3D" id="4.10.400.10">
    <property type="entry name" value="Low-density Lipoprotein Receptor"/>
    <property type="match status" value="3"/>
</dbReference>
<name>N6TVN6_DENPD</name>
<dbReference type="InterPro" id="IPR023415">
    <property type="entry name" value="LDLR_class-A_CS"/>
</dbReference>
<organism evidence="9">
    <name type="scientific">Dendroctonus ponderosae</name>
    <name type="common">Mountain pine beetle</name>
    <dbReference type="NCBI Taxonomy" id="77166"/>
    <lineage>
        <taxon>Eukaryota</taxon>
        <taxon>Metazoa</taxon>
        <taxon>Ecdysozoa</taxon>
        <taxon>Arthropoda</taxon>
        <taxon>Hexapoda</taxon>
        <taxon>Insecta</taxon>
        <taxon>Pterygota</taxon>
        <taxon>Neoptera</taxon>
        <taxon>Endopterygota</taxon>
        <taxon>Coleoptera</taxon>
        <taxon>Polyphaga</taxon>
        <taxon>Cucujiformia</taxon>
        <taxon>Curculionidae</taxon>
        <taxon>Scolytinae</taxon>
        <taxon>Dendroctonus</taxon>
    </lineage>
</organism>
<dbReference type="InterPro" id="IPR036055">
    <property type="entry name" value="LDL_receptor-like_sf"/>
</dbReference>
<dbReference type="PRINTS" id="PR00261">
    <property type="entry name" value="LDLRECEPTOR"/>
</dbReference>
<comment type="caution">
    <text evidence="8">Lacks conserved residue(s) required for the propagation of feature annotation.</text>
</comment>
<accession>N6TVN6</accession>
<dbReference type="HOGENOM" id="CLU_085098_1_0_1"/>
<dbReference type="AlphaFoldDB" id="N6TVN6"/>
<evidence type="ECO:0000256" key="8">
    <source>
        <dbReference type="PROSITE-ProRule" id="PRU00124"/>
    </source>
</evidence>